<feature type="compositionally biased region" description="Polar residues" evidence="12">
    <location>
        <begin position="277"/>
        <end position="286"/>
    </location>
</feature>
<dbReference type="FunFam" id="1.10.10.10:FF:000027">
    <property type="entry name" value="Heat shock transcription factor 1"/>
    <property type="match status" value="1"/>
</dbReference>
<evidence type="ECO:0000256" key="2">
    <source>
        <dbReference type="ARBA" id="ARBA00006403"/>
    </source>
</evidence>
<dbReference type="GO" id="GO:0005634">
    <property type="term" value="C:nucleus"/>
    <property type="evidence" value="ECO:0007669"/>
    <property type="project" value="UniProtKB-SubCell"/>
</dbReference>
<feature type="region of interest" description="Disordered" evidence="12">
    <location>
        <begin position="661"/>
        <end position="772"/>
    </location>
</feature>
<reference evidence="14" key="1">
    <citation type="submission" date="2022-10" db="EMBL/GenBank/DDBJ databases">
        <authorList>
            <person name="Byrne P K."/>
        </authorList>
    </citation>
    <scope>NUCLEOTIDE SEQUENCE</scope>
    <source>
        <strain evidence="14">CBS7001</strain>
    </source>
</reference>
<evidence type="ECO:0000313" key="14">
    <source>
        <dbReference type="EMBL" id="CAI4062326.1"/>
    </source>
</evidence>
<gene>
    <name evidence="14" type="primary">SUVC07G1740</name>
    <name evidence="14" type="ORF">SUVC_07G1740</name>
</gene>
<sequence length="846" mass="93689">MNNIANTGATNESNISDASRIESLPSLNDDDIEKILQPNDIFTNDRTEGSTTSSTAIEDIINPSLDPQIGASPAPSPSFFDDSRKPSTSTHLVRRGTPLGIYQTNLYNHNNRDNSNSNNALLSSKLLTHPPVPYGQNPNLLQQHSVYRAPSSSGAANVQPRQATRRYQSHKSRPAFVNKLWSMLNDDSNTKLIQWALDGKSFIVTNREEFVHEILPKYFKHSNFASFVRQLNMYGWHKVQDVKSGSIQSSSDEKWQFENENFIRDREDLLEKIIRQKGSSNNQTNPSGNGSSISGSGISIDSTTGVTNNNSSNNFFNNNHLLQGKTLRLMNEAALGDKNDVTAILGELEQIKYNQIAISKDLLRINKDNELLWKENMMARERHRTQQQALEKMFRFLTSIVPHLDPKMIMDGLGDPKTNNENLNSANNNGLNHDNTGTIDELQSNDSFINDDHNTYINAAADSRNNVSTNNDVDNNKSGCINTSNRKRNVDESIKHNNDILNDIIFNTNLANNLTNYNSSNNAGSPLRPYKQRYLLKNRANSATSSETPSLAPFDLESNNNNSDGKISEIPFDDEDEDTNFKGFSTRNPASQVNENAFDPSRFTMLSDDDLKKDSHAHRIADDNKHNESDLFLDNVHRNIDEQDARLQNLENMVHILSPGYPNKPFSKKPPTAHSNSNIEINANVNSPGFNLQDYLTGESNSPNSVHSIPSNAGGSTPLPMPTDNDNEHGSASASASASAGRSGSGLTPFLAVDDHTLNDDNDGGGTSASSDIKFDATHISKTSDTLPSFNDDGCPVQTVRAAENAKKRYVEEVPEPAIVEIQDPAEYIDQRQPKRAKKSHTDPGH</sequence>
<dbReference type="Proteomes" id="UP001162090">
    <property type="component" value="Chromosome 7"/>
</dbReference>
<dbReference type="PANTHER" id="PTHR10015:SF427">
    <property type="entry name" value="HEAT SHOCK FACTOR PROTEIN"/>
    <property type="match status" value="1"/>
</dbReference>
<keyword evidence="3" id="KW-0805">Transcription regulation</keyword>
<keyword evidence="5" id="KW-0804">Transcription</keyword>
<dbReference type="GO" id="GO:0043565">
    <property type="term" value="F:sequence-specific DNA binding"/>
    <property type="evidence" value="ECO:0007669"/>
    <property type="project" value="InterPro"/>
</dbReference>
<evidence type="ECO:0000256" key="6">
    <source>
        <dbReference type="ARBA" id="ARBA00023242"/>
    </source>
</evidence>
<comment type="function">
    <text evidence="7">DNA-binding transcription factor that specifically binds heat shock promoter elements (HSE) and activates transcription.</text>
</comment>
<evidence type="ECO:0000256" key="8">
    <source>
        <dbReference type="ARBA" id="ARBA00062447"/>
    </source>
</evidence>
<feature type="region of interest" description="Disordered" evidence="12">
    <location>
        <begin position="277"/>
        <end position="296"/>
    </location>
</feature>
<dbReference type="PANTHER" id="PTHR10015">
    <property type="entry name" value="HEAT SHOCK TRANSCRIPTION FACTOR"/>
    <property type="match status" value="1"/>
</dbReference>
<feature type="region of interest" description="Disordered" evidence="12">
    <location>
        <begin position="539"/>
        <end position="574"/>
    </location>
</feature>
<dbReference type="InterPro" id="IPR036388">
    <property type="entry name" value="WH-like_DNA-bd_sf"/>
</dbReference>
<evidence type="ECO:0000256" key="3">
    <source>
        <dbReference type="ARBA" id="ARBA00023015"/>
    </source>
</evidence>
<dbReference type="Gene3D" id="1.10.10.10">
    <property type="entry name" value="Winged helix-like DNA-binding domain superfamily/Winged helix DNA-binding domain"/>
    <property type="match status" value="1"/>
</dbReference>
<dbReference type="PROSITE" id="PS00434">
    <property type="entry name" value="HSF_DOMAIN"/>
    <property type="match status" value="1"/>
</dbReference>
<comment type="subcellular location">
    <subcellularLocation>
        <location evidence="1">Nucleus</location>
    </subcellularLocation>
</comment>
<evidence type="ECO:0000256" key="10">
    <source>
        <dbReference type="ARBA" id="ARBA00084017"/>
    </source>
</evidence>
<feature type="compositionally biased region" description="Polar residues" evidence="12">
    <location>
        <begin position="673"/>
        <end position="690"/>
    </location>
</feature>
<comment type="subunit">
    <text evidence="8">Homotrimer. Homotrimerization increases the affinity of HSF1 to DNA.</text>
</comment>
<organism evidence="14 15">
    <name type="scientific">Saccharomyces uvarum</name>
    <name type="common">Yeast</name>
    <name type="synonym">Saccharomyces bayanus var. uvarum</name>
    <dbReference type="NCBI Taxonomy" id="230603"/>
    <lineage>
        <taxon>Eukaryota</taxon>
        <taxon>Fungi</taxon>
        <taxon>Dikarya</taxon>
        <taxon>Ascomycota</taxon>
        <taxon>Saccharomycotina</taxon>
        <taxon>Saccharomycetes</taxon>
        <taxon>Saccharomycetales</taxon>
        <taxon>Saccharomycetaceae</taxon>
        <taxon>Saccharomyces</taxon>
    </lineage>
</organism>
<feature type="region of interest" description="Disordered" evidence="12">
    <location>
        <begin position="63"/>
        <end position="96"/>
    </location>
</feature>
<evidence type="ECO:0000256" key="1">
    <source>
        <dbReference type="ARBA" id="ARBA00004123"/>
    </source>
</evidence>
<dbReference type="GO" id="GO:0032993">
    <property type="term" value="C:protein-DNA complex"/>
    <property type="evidence" value="ECO:0007669"/>
    <property type="project" value="UniProtKB-ARBA"/>
</dbReference>
<dbReference type="SUPFAM" id="SSF46785">
    <property type="entry name" value="Winged helix' DNA-binding domain"/>
    <property type="match status" value="1"/>
</dbReference>
<evidence type="ECO:0000259" key="13">
    <source>
        <dbReference type="PROSITE" id="PS00434"/>
    </source>
</evidence>
<dbReference type="InterPro" id="IPR036390">
    <property type="entry name" value="WH_DNA-bd_sf"/>
</dbReference>
<comment type="similarity">
    <text evidence="2 11">Belongs to the HSF family.</text>
</comment>
<keyword evidence="6" id="KW-0539">Nucleus</keyword>
<feature type="compositionally biased region" description="Low complexity" evidence="12">
    <location>
        <begin position="71"/>
        <end position="80"/>
    </location>
</feature>
<dbReference type="GO" id="GO:0003700">
    <property type="term" value="F:DNA-binding transcription factor activity"/>
    <property type="evidence" value="ECO:0007669"/>
    <property type="project" value="InterPro"/>
</dbReference>
<evidence type="ECO:0000256" key="9">
    <source>
        <dbReference type="ARBA" id="ARBA00068818"/>
    </source>
</evidence>
<feature type="domain" description="HSF-type DNA-binding" evidence="13">
    <location>
        <begin position="215"/>
        <end position="239"/>
    </location>
</feature>
<protein>
    <recommendedName>
        <fullName evidence="9">Heat shock transcription factor</fullName>
    </recommendedName>
    <alternativeName>
        <fullName evidence="10">Heat shock factor protein</fullName>
    </alternativeName>
</protein>
<evidence type="ECO:0000256" key="4">
    <source>
        <dbReference type="ARBA" id="ARBA00023125"/>
    </source>
</evidence>
<dbReference type="SMART" id="SM00415">
    <property type="entry name" value="HSF"/>
    <property type="match status" value="1"/>
</dbReference>
<evidence type="ECO:0000256" key="5">
    <source>
        <dbReference type="ARBA" id="ARBA00023163"/>
    </source>
</evidence>
<dbReference type="Pfam" id="PF00447">
    <property type="entry name" value="HSF_DNA-bind"/>
    <property type="match status" value="1"/>
</dbReference>
<evidence type="ECO:0000256" key="11">
    <source>
        <dbReference type="RuleBase" id="RU004020"/>
    </source>
</evidence>
<feature type="compositionally biased region" description="Low complexity" evidence="12">
    <location>
        <begin position="730"/>
        <end position="746"/>
    </location>
</feature>
<evidence type="ECO:0000313" key="15">
    <source>
        <dbReference type="Proteomes" id="UP001162090"/>
    </source>
</evidence>
<name>A0AA35JHI9_SACUV</name>
<feature type="region of interest" description="Disordered" evidence="12">
    <location>
        <begin position="822"/>
        <end position="846"/>
    </location>
</feature>
<evidence type="ECO:0000256" key="7">
    <source>
        <dbReference type="ARBA" id="ARBA00059868"/>
    </source>
</evidence>
<feature type="compositionally biased region" description="Low complexity" evidence="12">
    <location>
        <begin position="287"/>
        <end position="296"/>
    </location>
</feature>
<feature type="compositionally biased region" description="Polar residues" evidence="12">
    <location>
        <begin position="698"/>
        <end position="715"/>
    </location>
</feature>
<keyword evidence="4" id="KW-0238">DNA-binding</keyword>
<dbReference type="PRINTS" id="PR00056">
    <property type="entry name" value="HSFDOMAIN"/>
</dbReference>
<dbReference type="InterPro" id="IPR000232">
    <property type="entry name" value="HSF_DNA-bd"/>
</dbReference>
<dbReference type="EMBL" id="OX365918">
    <property type="protein sequence ID" value="CAI4062326.1"/>
    <property type="molecule type" value="Genomic_DNA"/>
</dbReference>
<evidence type="ECO:0000256" key="12">
    <source>
        <dbReference type="SAM" id="MobiDB-lite"/>
    </source>
</evidence>
<dbReference type="AlphaFoldDB" id="A0AA35JHI9"/>
<accession>A0AA35JHI9</accession>
<proteinExistence type="inferred from homology"/>
<feature type="compositionally biased region" description="Polar residues" evidence="12">
    <location>
        <begin position="539"/>
        <end position="549"/>
    </location>
</feature>